<name>A0AAD7HX51_9AGAR</name>
<dbReference type="Proteomes" id="UP001215280">
    <property type="component" value="Unassembled WGS sequence"/>
</dbReference>
<dbReference type="Gene3D" id="3.30.559.10">
    <property type="entry name" value="Chloramphenicol acetyltransferase-like domain"/>
    <property type="match status" value="1"/>
</dbReference>
<evidence type="ECO:0000313" key="2">
    <source>
        <dbReference type="Proteomes" id="UP001215280"/>
    </source>
</evidence>
<evidence type="ECO:0000313" key="1">
    <source>
        <dbReference type="EMBL" id="KAJ7730368.1"/>
    </source>
</evidence>
<reference evidence="1" key="1">
    <citation type="submission" date="2023-03" db="EMBL/GenBank/DDBJ databases">
        <title>Massive genome expansion in bonnet fungi (Mycena s.s.) driven by repeated elements and novel gene families across ecological guilds.</title>
        <authorList>
            <consortium name="Lawrence Berkeley National Laboratory"/>
            <person name="Harder C.B."/>
            <person name="Miyauchi S."/>
            <person name="Viragh M."/>
            <person name="Kuo A."/>
            <person name="Thoen E."/>
            <person name="Andreopoulos B."/>
            <person name="Lu D."/>
            <person name="Skrede I."/>
            <person name="Drula E."/>
            <person name="Henrissat B."/>
            <person name="Morin E."/>
            <person name="Kohler A."/>
            <person name="Barry K."/>
            <person name="LaButti K."/>
            <person name="Morin E."/>
            <person name="Salamov A."/>
            <person name="Lipzen A."/>
            <person name="Mereny Z."/>
            <person name="Hegedus B."/>
            <person name="Baldrian P."/>
            <person name="Stursova M."/>
            <person name="Weitz H."/>
            <person name="Taylor A."/>
            <person name="Grigoriev I.V."/>
            <person name="Nagy L.G."/>
            <person name="Martin F."/>
            <person name="Kauserud H."/>
        </authorList>
    </citation>
    <scope>NUCLEOTIDE SEQUENCE</scope>
    <source>
        <strain evidence="1">CBHHK188m</strain>
    </source>
</reference>
<keyword evidence="2" id="KW-1185">Reference proteome</keyword>
<gene>
    <name evidence="1" type="ORF">DFH07DRAFT_848831</name>
</gene>
<protein>
    <submittedName>
        <fullName evidence="1">Uncharacterized protein</fullName>
    </submittedName>
</protein>
<dbReference type="Gene3D" id="3.30.559.30">
    <property type="entry name" value="Nonribosomal peptide synthetase, condensation domain"/>
    <property type="match status" value="1"/>
</dbReference>
<dbReference type="EMBL" id="JARJLG010000191">
    <property type="protein sequence ID" value="KAJ7730368.1"/>
    <property type="molecule type" value="Genomic_DNA"/>
</dbReference>
<organism evidence="1 2">
    <name type="scientific">Mycena maculata</name>
    <dbReference type="NCBI Taxonomy" id="230809"/>
    <lineage>
        <taxon>Eukaryota</taxon>
        <taxon>Fungi</taxon>
        <taxon>Dikarya</taxon>
        <taxon>Basidiomycota</taxon>
        <taxon>Agaricomycotina</taxon>
        <taxon>Agaricomycetes</taxon>
        <taxon>Agaricomycetidae</taxon>
        <taxon>Agaricales</taxon>
        <taxon>Marasmiineae</taxon>
        <taxon>Mycenaceae</taxon>
        <taxon>Mycena</taxon>
    </lineage>
</organism>
<accession>A0AAD7HX51</accession>
<dbReference type="AlphaFoldDB" id="A0AAD7HX51"/>
<proteinExistence type="predicted"/>
<comment type="caution">
    <text evidence="1">The sequence shown here is derived from an EMBL/GenBank/DDBJ whole genome shotgun (WGS) entry which is preliminary data.</text>
</comment>
<sequence>MAPNLSWQSGAPIEIPSRASPPSHPIWFRHQTPLKCTAEESTLITTSIQLSPPSPSPHELNLDVVRVAHGWSGPPPAVEHAVFAYEVPGSESDIDVWLSQVVVHGRSRLLEANGDIEKAVDTLMHDLCKAHPLKTPFFLVHYIPAASPAGKHALLFSFNHAVFDTAGSFQIMDLCVSRIADALATGGERSPLPWGEETSRLTPAFVESARIPHTADKIPEDEFMVQRVKDVAQTLSTAHTLPGPRFKPSPSSTGAFMRTASPDCPLVCLLCVLTTLRTTARQNAATLSSLLMATASLSCIRLRPPVDTANVTLPFLQSPVNGRSLACTDPDDRSQWSVRISMGFNSYATRDLGRFVRSSSDDSRQLIEDVWVLAREVRKQTEEQKRHIERMPVWGDDVLAAIEQAFSDESIKSSGWSPVLSSIGVVDAYLARSHAVATGGELNVSSPLLRPTYPPSFVGCSYGSAEDQAIALKEGRNDDAIGLQFVNEFMYILDVIAQSAQ</sequence>
<dbReference type="InterPro" id="IPR023213">
    <property type="entry name" value="CAT-like_dom_sf"/>
</dbReference>